<dbReference type="InterPro" id="IPR005828">
    <property type="entry name" value="MFS_sugar_transport-like"/>
</dbReference>
<dbReference type="AlphaFoldDB" id="A0A9J6DM18"/>
<evidence type="ECO:0000313" key="6">
    <source>
        <dbReference type="Proteomes" id="UP000821866"/>
    </source>
</evidence>
<dbReference type="GO" id="GO:0016020">
    <property type="term" value="C:membrane"/>
    <property type="evidence" value="ECO:0007669"/>
    <property type="project" value="UniProtKB-SubCell"/>
</dbReference>
<keyword evidence="3" id="KW-1133">Transmembrane helix</keyword>
<sequence>MVILAPTTQERTSRQETLTVSSKSRNATTARTLTPLSVIGSNRSMGDSPSSPFNAAMAALRSWRPLIKGGSPRDDVDLPPPLRLTRTGHAGSLSGFVRRWHDTLLRVGSHAFHRAVVMLMVSRAASGIWLGSLACCSSLYVTDVAPPRKRAFYGGLNEVDNIAY</sequence>
<accession>A0A9J6DM18</accession>
<dbReference type="GO" id="GO:0022857">
    <property type="term" value="F:transmembrane transporter activity"/>
    <property type="evidence" value="ECO:0007669"/>
    <property type="project" value="InterPro"/>
</dbReference>
<evidence type="ECO:0000256" key="1">
    <source>
        <dbReference type="ARBA" id="ARBA00004370"/>
    </source>
</evidence>
<dbReference type="Proteomes" id="UP000821866">
    <property type="component" value="Chromosome 6"/>
</dbReference>
<dbReference type="Gene3D" id="1.20.1250.20">
    <property type="entry name" value="MFS general substrate transporter like domains"/>
    <property type="match status" value="1"/>
</dbReference>
<keyword evidence="2" id="KW-0812">Transmembrane</keyword>
<protein>
    <submittedName>
        <fullName evidence="5">Uncharacterized protein</fullName>
    </submittedName>
</protein>
<keyword evidence="6" id="KW-1185">Reference proteome</keyword>
<reference evidence="5" key="2">
    <citation type="submission" date="2021-09" db="EMBL/GenBank/DDBJ databases">
        <authorList>
            <person name="Jia N."/>
            <person name="Wang J."/>
            <person name="Shi W."/>
            <person name="Du L."/>
            <person name="Sun Y."/>
            <person name="Zhan W."/>
            <person name="Jiang J."/>
            <person name="Wang Q."/>
            <person name="Zhang B."/>
            <person name="Ji P."/>
            <person name="Sakyi L.B."/>
            <person name="Cui X."/>
            <person name="Yuan T."/>
            <person name="Jiang B."/>
            <person name="Yang W."/>
            <person name="Lam T.T.-Y."/>
            <person name="Chang Q."/>
            <person name="Ding S."/>
            <person name="Wang X."/>
            <person name="Zhu J."/>
            <person name="Ruan X."/>
            <person name="Zhao L."/>
            <person name="Wei J."/>
            <person name="Que T."/>
            <person name="Du C."/>
            <person name="Cheng J."/>
            <person name="Dai P."/>
            <person name="Han X."/>
            <person name="Huang E."/>
            <person name="Gao Y."/>
            <person name="Liu J."/>
            <person name="Shao H."/>
            <person name="Ye R."/>
            <person name="Li L."/>
            <person name="Wei W."/>
            <person name="Wang X."/>
            <person name="Wang C."/>
            <person name="Huo Q."/>
            <person name="Li W."/>
            <person name="Guo W."/>
            <person name="Chen H."/>
            <person name="Chen S."/>
            <person name="Zhou L."/>
            <person name="Zhou L."/>
            <person name="Ni X."/>
            <person name="Tian J."/>
            <person name="Zhou Y."/>
            <person name="Sheng Y."/>
            <person name="Liu T."/>
            <person name="Pan Y."/>
            <person name="Xia L."/>
            <person name="Li J."/>
            <person name="Zhao F."/>
            <person name="Cao W."/>
        </authorList>
    </citation>
    <scope>NUCLEOTIDE SEQUENCE</scope>
    <source>
        <strain evidence="5">Rmic-2018</strain>
        <tissue evidence="5">Larvae</tissue>
    </source>
</reference>
<proteinExistence type="predicted"/>
<dbReference type="Pfam" id="PF00083">
    <property type="entry name" value="Sugar_tr"/>
    <property type="match status" value="1"/>
</dbReference>
<dbReference type="EMBL" id="JABSTU010000008">
    <property type="protein sequence ID" value="KAH8022966.1"/>
    <property type="molecule type" value="Genomic_DNA"/>
</dbReference>
<evidence type="ECO:0000256" key="4">
    <source>
        <dbReference type="ARBA" id="ARBA00023136"/>
    </source>
</evidence>
<comment type="caution">
    <text evidence="5">The sequence shown here is derived from an EMBL/GenBank/DDBJ whole genome shotgun (WGS) entry which is preliminary data.</text>
</comment>
<dbReference type="InterPro" id="IPR036259">
    <property type="entry name" value="MFS_trans_sf"/>
</dbReference>
<gene>
    <name evidence="5" type="ORF">HPB51_007979</name>
</gene>
<evidence type="ECO:0000313" key="5">
    <source>
        <dbReference type="EMBL" id="KAH8022966.1"/>
    </source>
</evidence>
<keyword evidence="4" id="KW-0472">Membrane</keyword>
<organism evidence="5 6">
    <name type="scientific">Rhipicephalus microplus</name>
    <name type="common">Cattle tick</name>
    <name type="synonym">Boophilus microplus</name>
    <dbReference type="NCBI Taxonomy" id="6941"/>
    <lineage>
        <taxon>Eukaryota</taxon>
        <taxon>Metazoa</taxon>
        <taxon>Ecdysozoa</taxon>
        <taxon>Arthropoda</taxon>
        <taxon>Chelicerata</taxon>
        <taxon>Arachnida</taxon>
        <taxon>Acari</taxon>
        <taxon>Parasitiformes</taxon>
        <taxon>Ixodida</taxon>
        <taxon>Ixodoidea</taxon>
        <taxon>Ixodidae</taxon>
        <taxon>Rhipicephalinae</taxon>
        <taxon>Rhipicephalus</taxon>
        <taxon>Boophilus</taxon>
    </lineage>
</organism>
<evidence type="ECO:0000256" key="3">
    <source>
        <dbReference type="ARBA" id="ARBA00022989"/>
    </source>
</evidence>
<name>A0A9J6DM18_RHIMP</name>
<evidence type="ECO:0000256" key="2">
    <source>
        <dbReference type="ARBA" id="ARBA00022692"/>
    </source>
</evidence>
<comment type="subcellular location">
    <subcellularLocation>
        <location evidence="1">Membrane</location>
    </subcellularLocation>
</comment>
<reference evidence="5" key="1">
    <citation type="journal article" date="2020" name="Cell">
        <title>Large-Scale Comparative Analyses of Tick Genomes Elucidate Their Genetic Diversity and Vector Capacities.</title>
        <authorList>
            <consortium name="Tick Genome and Microbiome Consortium (TIGMIC)"/>
            <person name="Jia N."/>
            <person name="Wang J."/>
            <person name="Shi W."/>
            <person name="Du L."/>
            <person name="Sun Y."/>
            <person name="Zhan W."/>
            <person name="Jiang J.F."/>
            <person name="Wang Q."/>
            <person name="Zhang B."/>
            <person name="Ji P."/>
            <person name="Bell-Sakyi L."/>
            <person name="Cui X.M."/>
            <person name="Yuan T.T."/>
            <person name="Jiang B.G."/>
            <person name="Yang W.F."/>
            <person name="Lam T.T."/>
            <person name="Chang Q.C."/>
            <person name="Ding S.J."/>
            <person name="Wang X.J."/>
            <person name="Zhu J.G."/>
            <person name="Ruan X.D."/>
            <person name="Zhao L."/>
            <person name="Wei J.T."/>
            <person name="Ye R.Z."/>
            <person name="Que T.C."/>
            <person name="Du C.H."/>
            <person name="Zhou Y.H."/>
            <person name="Cheng J.X."/>
            <person name="Dai P.F."/>
            <person name="Guo W.B."/>
            <person name="Han X.H."/>
            <person name="Huang E.J."/>
            <person name="Li L.F."/>
            <person name="Wei W."/>
            <person name="Gao Y.C."/>
            <person name="Liu J.Z."/>
            <person name="Shao H.Z."/>
            <person name="Wang X."/>
            <person name="Wang C.C."/>
            <person name="Yang T.C."/>
            <person name="Huo Q.B."/>
            <person name="Li W."/>
            <person name="Chen H.Y."/>
            <person name="Chen S.E."/>
            <person name="Zhou L.G."/>
            <person name="Ni X.B."/>
            <person name="Tian J.H."/>
            <person name="Sheng Y."/>
            <person name="Liu T."/>
            <person name="Pan Y.S."/>
            <person name="Xia L.Y."/>
            <person name="Li J."/>
            <person name="Zhao F."/>
            <person name="Cao W.C."/>
        </authorList>
    </citation>
    <scope>NUCLEOTIDE SEQUENCE</scope>
    <source>
        <strain evidence="5">Rmic-2018</strain>
    </source>
</reference>